<name>A0A8J1XET1_OWEFU</name>
<dbReference type="PANTHER" id="PTHR15868">
    <property type="entry name" value="SIMILAR TO RIKEN CDNA 6430571L13 GENE, SIMILAR TO G20 PROTEIN"/>
    <property type="match status" value="1"/>
</dbReference>
<accession>A0A8J1XET1</accession>
<sequence>MSSLNMTSDFDPGSVHYGIVPLGAGNSTGGLHVIHIDEKIQGNVTLPSSSGVTPIYGATTTTETPVKNILPYVFIPLGALLFIAILSFLIIFILKKTRLDKLRHHLMPVYSFDPEQLHDEDWESELLEEDKEQQAALKMRNSPSPQHYRPAGGKLIFKDTNSLDV</sequence>
<proteinExistence type="predicted"/>
<gene>
    <name evidence="1" type="ORF">OFUS_LOCUS10471</name>
</gene>
<dbReference type="EMBL" id="CAIIXF020000005">
    <property type="protein sequence ID" value="CAH1784236.1"/>
    <property type="molecule type" value="Genomic_DNA"/>
</dbReference>
<evidence type="ECO:0000313" key="2">
    <source>
        <dbReference type="Proteomes" id="UP000749559"/>
    </source>
</evidence>
<comment type="caution">
    <text evidence="1">The sequence shown here is derived from an EMBL/GenBank/DDBJ whole genome shotgun (WGS) entry which is preliminary data.</text>
</comment>
<dbReference type="OrthoDB" id="6381603at2759"/>
<dbReference type="PANTHER" id="PTHR15868:SF0">
    <property type="entry name" value="SIMILAR TO RIKEN CDNA 6430571L13 GENE_ SIMILAR TO G20 PROTEIN"/>
    <property type="match status" value="1"/>
</dbReference>
<reference evidence="1" key="1">
    <citation type="submission" date="2022-03" db="EMBL/GenBank/DDBJ databases">
        <authorList>
            <person name="Martin C."/>
        </authorList>
    </citation>
    <scope>NUCLEOTIDE SEQUENCE</scope>
</reference>
<evidence type="ECO:0000313" key="1">
    <source>
        <dbReference type="EMBL" id="CAH1784236.1"/>
    </source>
</evidence>
<keyword evidence="2" id="KW-1185">Reference proteome</keyword>
<organism evidence="1 2">
    <name type="scientific">Owenia fusiformis</name>
    <name type="common">Polychaete worm</name>
    <dbReference type="NCBI Taxonomy" id="6347"/>
    <lineage>
        <taxon>Eukaryota</taxon>
        <taxon>Metazoa</taxon>
        <taxon>Spiralia</taxon>
        <taxon>Lophotrochozoa</taxon>
        <taxon>Annelida</taxon>
        <taxon>Polychaeta</taxon>
        <taxon>Sedentaria</taxon>
        <taxon>Canalipalpata</taxon>
        <taxon>Sabellida</taxon>
        <taxon>Oweniida</taxon>
        <taxon>Oweniidae</taxon>
        <taxon>Owenia</taxon>
    </lineage>
</organism>
<dbReference type="AlphaFoldDB" id="A0A8J1XET1"/>
<protein>
    <submittedName>
        <fullName evidence="1">Uncharacterized protein</fullName>
    </submittedName>
</protein>
<dbReference type="InterPro" id="IPR042351">
    <property type="entry name" value="C3orf18-like"/>
</dbReference>
<dbReference type="Proteomes" id="UP000749559">
    <property type="component" value="Unassembled WGS sequence"/>
</dbReference>